<feature type="transmembrane region" description="Helical" evidence="1">
    <location>
        <begin position="242"/>
        <end position="264"/>
    </location>
</feature>
<keyword evidence="1" id="KW-0472">Membrane</keyword>
<evidence type="ECO:0000313" key="3">
    <source>
        <dbReference type="Proteomes" id="UP000246894"/>
    </source>
</evidence>
<organism evidence="2 3">
    <name type="scientific">Aurantimicrobium photophilum</name>
    <dbReference type="NCBI Taxonomy" id="1987356"/>
    <lineage>
        <taxon>Bacteria</taxon>
        <taxon>Bacillati</taxon>
        <taxon>Actinomycetota</taxon>
        <taxon>Actinomycetes</taxon>
        <taxon>Micrococcales</taxon>
        <taxon>Microbacteriaceae</taxon>
        <taxon>Aurantimicrobium</taxon>
    </lineage>
</organism>
<sequence length="562" mass="61405" precursor="true">MNRTRSRFGERVGSSWSGYLPLWAIAITVWCVNSTLLLGFALSPNQFGAAVAANGTAAVVLLLIGASWRALLKRRTVVQPVQPWVVFLVGAFTGLAKGLTTYLVLWVLTDVPVTFSALVQNTLPAVVIGLWLVPAFGILGSIRADYNSEREQLISEMVAHDLSAATTRYLDEDIARFVVRAKEQLDRAGDSPDLMRTALVELAERDVRPMSHKLWQQEDAQIDSFRFRDLALNAIKQHRFPAVWTSASLFISLLFLQIPLVGLLDSLQRSLFQSFVTLLVLSLGRLLPFRGSVSGPLIFFLFPAVAVIAIEVLTLQLAGPLPGVTSWIADVTLYVALIMTLLILGIVFSARDTHEEVRDRLTALRSDSLSTDVDRIIYLLRRRETAELLHGYVQNQLLSSSIKLGTTPHSLSDVKAHITSMFTELERGQLAPGSSSTLTLQSMKEQLTESWRGVMDITMSLSSRDTYSPREIVLIDRLVTECASNARRHGHATTLHLDLTSTADSLTVVASDNGVGPGYGAPGLGTALMASLSAGNWSRKLSASQSGTTVTCTISRVKESTS</sequence>
<reference evidence="2 3" key="1">
    <citation type="submission" date="2017-10" db="EMBL/GenBank/DDBJ databases">
        <title>Genome of an Actinobacterium that displays light-enhanced growth.</title>
        <authorList>
            <person name="Maresca J.A."/>
            <person name="Hempel P."/>
            <person name="Shevchenko O."/>
            <person name="Miller K.J."/>
            <person name="Hahn M.W."/>
        </authorList>
    </citation>
    <scope>NUCLEOTIDE SEQUENCE [LARGE SCALE GENOMIC DNA]</scope>
    <source>
        <strain evidence="2 3">MWH-Mo1</strain>
    </source>
</reference>
<dbReference type="KEGG" id="aum:AURMO_01453"/>
<feature type="transmembrane region" description="Helical" evidence="1">
    <location>
        <begin position="331"/>
        <end position="350"/>
    </location>
</feature>
<dbReference type="InterPro" id="IPR036890">
    <property type="entry name" value="HATPase_C_sf"/>
</dbReference>
<protein>
    <recommendedName>
        <fullName evidence="4">Signal transduction histidine kinase</fullName>
    </recommendedName>
</protein>
<dbReference type="AlphaFoldDB" id="A0A2Z3RZR2"/>
<dbReference type="Proteomes" id="UP000246894">
    <property type="component" value="Chromosome"/>
</dbReference>
<feature type="transmembrane region" description="Helical" evidence="1">
    <location>
        <begin position="47"/>
        <end position="72"/>
    </location>
</feature>
<feature type="transmembrane region" description="Helical" evidence="1">
    <location>
        <begin position="84"/>
        <end position="108"/>
    </location>
</feature>
<feature type="transmembrane region" description="Helical" evidence="1">
    <location>
        <begin position="123"/>
        <end position="142"/>
    </location>
</feature>
<name>A0A2Z3RZR2_9MICO</name>
<feature type="transmembrane region" description="Helical" evidence="1">
    <location>
        <begin position="299"/>
        <end position="319"/>
    </location>
</feature>
<accession>A0A2Z3RZR2</accession>
<feature type="transmembrane region" description="Helical" evidence="1">
    <location>
        <begin position="270"/>
        <end position="287"/>
    </location>
</feature>
<evidence type="ECO:0000313" key="2">
    <source>
        <dbReference type="EMBL" id="AWR22041.1"/>
    </source>
</evidence>
<dbReference type="RefSeq" id="WP_162532702.1">
    <property type="nucleotide sequence ID" value="NZ_CP023994.1"/>
</dbReference>
<gene>
    <name evidence="2" type="ORF">AURMO_01453</name>
</gene>
<keyword evidence="1" id="KW-1133">Transmembrane helix</keyword>
<feature type="transmembrane region" description="Helical" evidence="1">
    <location>
        <begin position="20"/>
        <end position="41"/>
    </location>
</feature>
<keyword evidence="3" id="KW-1185">Reference proteome</keyword>
<dbReference type="EMBL" id="CP023994">
    <property type="protein sequence ID" value="AWR22041.1"/>
    <property type="molecule type" value="Genomic_DNA"/>
</dbReference>
<proteinExistence type="predicted"/>
<keyword evidence="1" id="KW-0812">Transmembrane</keyword>
<evidence type="ECO:0000256" key="1">
    <source>
        <dbReference type="SAM" id="Phobius"/>
    </source>
</evidence>
<evidence type="ECO:0008006" key="4">
    <source>
        <dbReference type="Google" id="ProtNLM"/>
    </source>
</evidence>
<dbReference type="Gene3D" id="3.30.565.10">
    <property type="entry name" value="Histidine kinase-like ATPase, C-terminal domain"/>
    <property type="match status" value="1"/>
</dbReference>
<dbReference type="SUPFAM" id="SSF55874">
    <property type="entry name" value="ATPase domain of HSP90 chaperone/DNA topoisomerase II/histidine kinase"/>
    <property type="match status" value="1"/>
</dbReference>